<name>A0A6B3N5Z9_9CYAN</name>
<accession>A0A6B3N5Z9</accession>
<dbReference type="InterPro" id="IPR001387">
    <property type="entry name" value="Cro/C1-type_HTH"/>
</dbReference>
<evidence type="ECO:0000313" key="2">
    <source>
        <dbReference type="EMBL" id="NER28559.1"/>
    </source>
</evidence>
<dbReference type="GO" id="GO:0003677">
    <property type="term" value="F:DNA binding"/>
    <property type="evidence" value="ECO:0007669"/>
    <property type="project" value="InterPro"/>
</dbReference>
<proteinExistence type="predicted"/>
<dbReference type="CDD" id="cd00093">
    <property type="entry name" value="HTH_XRE"/>
    <property type="match status" value="1"/>
</dbReference>
<evidence type="ECO:0000259" key="1">
    <source>
        <dbReference type="PROSITE" id="PS50943"/>
    </source>
</evidence>
<dbReference type="Pfam" id="PF01381">
    <property type="entry name" value="HTH_3"/>
    <property type="match status" value="1"/>
</dbReference>
<protein>
    <submittedName>
        <fullName evidence="2">Helix-turn-helix transcriptional regulator</fullName>
    </submittedName>
</protein>
<gene>
    <name evidence="2" type="ORF">F6J89_13230</name>
</gene>
<dbReference type="InterPro" id="IPR010982">
    <property type="entry name" value="Lambda_DNA-bd_dom_sf"/>
</dbReference>
<dbReference type="PROSITE" id="PS50943">
    <property type="entry name" value="HTH_CROC1"/>
    <property type="match status" value="1"/>
</dbReference>
<dbReference type="SUPFAM" id="SSF47413">
    <property type="entry name" value="lambda repressor-like DNA-binding domains"/>
    <property type="match status" value="1"/>
</dbReference>
<dbReference type="Gene3D" id="1.10.260.40">
    <property type="entry name" value="lambda repressor-like DNA-binding domains"/>
    <property type="match status" value="1"/>
</dbReference>
<feature type="domain" description="HTH cro/C1-type" evidence="1">
    <location>
        <begin position="27"/>
        <end position="72"/>
    </location>
</feature>
<dbReference type="AlphaFoldDB" id="A0A6B3N5Z9"/>
<organism evidence="2">
    <name type="scientific">Symploca sp. SIO1C4</name>
    <dbReference type="NCBI Taxonomy" id="2607765"/>
    <lineage>
        <taxon>Bacteria</taxon>
        <taxon>Bacillati</taxon>
        <taxon>Cyanobacteriota</taxon>
        <taxon>Cyanophyceae</taxon>
        <taxon>Coleofasciculales</taxon>
        <taxon>Coleofasciculaceae</taxon>
        <taxon>Symploca</taxon>
    </lineage>
</organism>
<dbReference type="SMART" id="SM00530">
    <property type="entry name" value="HTH_XRE"/>
    <property type="match status" value="1"/>
</dbReference>
<reference evidence="2" key="1">
    <citation type="submission" date="2019-11" db="EMBL/GenBank/DDBJ databases">
        <title>Genomic insights into an expanded diversity of filamentous marine cyanobacteria reveals the extraordinary biosynthetic potential of Moorea and Okeania.</title>
        <authorList>
            <person name="Ferreira Leao T."/>
            <person name="Wang M."/>
            <person name="Moss N."/>
            <person name="Da Silva R."/>
            <person name="Sanders J."/>
            <person name="Nurk S."/>
            <person name="Gurevich A."/>
            <person name="Humphrey G."/>
            <person name="Reher R."/>
            <person name="Zhu Q."/>
            <person name="Belda-Ferre P."/>
            <person name="Glukhov E."/>
            <person name="Rex R."/>
            <person name="Dorrestein P.C."/>
            <person name="Knight R."/>
            <person name="Pevzner P."/>
            <person name="Gerwick W.H."/>
            <person name="Gerwick L."/>
        </authorList>
    </citation>
    <scope>NUCLEOTIDE SEQUENCE</scope>
    <source>
        <strain evidence="2">SIO1C4</strain>
    </source>
</reference>
<comment type="caution">
    <text evidence="2">The sequence shown here is derived from an EMBL/GenBank/DDBJ whole genome shotgun (WGS) entry which is preliminary data.</text>
</comment>
<dbReference type="EMBL" id="JAAHFQ010000230">
    <property type="protein sequence ID" value="NER28559.1"/>
    <property type="molecule type" value="Genomic_DNA"/>
</dbReference>
<sequence>MLLAQKLTKDRICRLAEEVQVLGGSKSQSETAELLGVSQQSIGKWLNGEVDDLKPTTRAKVARALECTQEQLDDYLSGKISWKEFLPLTNLPNLNEASSPTEAFLNHLDSLPFSEVMRVWRQIQDRVYSKFLSNFRVFDDKRSPRDSQFFVLLEATRITQGLSIDEVIVQIASSTQMQLEDVTAIVTGERKPTNSELLKLSRWLKKLDGSSYSHEELLLLRDSTVLSTIPKAEE</sequence>